<dbReference type="OrthoDB" id="10519204at2759"/>
<proteinExistence type="predicted"/>
<protein>
    <submittedName>
        <fullName evidence="1">Uncharacterized protein</fullName>
    </submittedName>
</protein>
<evidence type="ECO:0000313" key="2">
    <source>
        <dbReference type="Proteomes" id="UP000054995"/>
    </source>
</evidence>
<dbReference type="Proteomes" id="UP000054995">
    <property type="component" value="Unassembled WGS sequence"/>
</dbReference>
<sequence>MSLLYQQKKNLHTEYKFNPIRCASNIRKWLGLIFEICVAIKMKIFEDVRVRKHSDLIEKLTEDYQH</sequence>
<reference evidence="1 2" key="1">
    <citation type="submission" date="2015-01" db="EMBL/GenBank/DDBJ databases">
        <title>Evolution of Trichinella species and genotypes.</title>
        <authorList>
            <person name="Korhonen P.K."/>
            <person name="Edoardo P."/>
            <person name="Giuseppe L.R."/>
            <person name="Gasser R.B."/>
        </authorList>
    </citation>
    <scope>NUCLEOTIDE SEQUENCE [LARGE SCALE GENOMIC DNA]</scope>
    <source>
        <strain evidence="1">ISS470</strain>
    </source>
</reference>
<name>A0A0V1FVU8_TRIPS</name>
<gene>
    <name evidence="1" type="ORF">T4D_8357</name>
</gene>
<dbReference type="AlphaFoldDB" id="A0A0V1FVU8"/>
<accession>A0A0V1FVU8</accession>
<dbReference type="EMBL" id="JYDT01000024">
    <property type="protein sequence ID" value="KRY90170.1"/>
    <property type="molecule type" value="Genomic_DNA"/>
</dbReference>
<organism evidence="1 2">
    <name type="scientific">Trichinella pseudospiralis</name>
    <name type="common">Parasitic roundworm</name>
    <dbReference type="NCBI Taxonomy" id="6337"/>
    <lineage>
        <taxon>Eukaryota</taxon>
        <taxon>Metazoa</taxon>
        <taxon>Ecdysozoa</taxon>
        <taxon>Nematoda</taxon>
        <taxon>Enoplea</taxon>
        <taxon>Dorylaimia</taxon>
        <taxon>Trichinellida</taxon>
        <taxon>Trichinellidae</taxon>
        <taxon>Trichinella</taxon>
    </lineage>
</organism>
<comment type="caution">
    <text evidence="1">The sequence shown here is derived from an EMBL/GenBank/DDBJ whole genome shotgun (WGS) entry which is preliminary data.</text>
</comment>
<evidence type="ECO:0000313" key="1">
    <source>
        <dbReference type="EMBL" id="KRY90170.1"/>
    </source>
</evidence>
<keyword evidence="2" id="KW-1185">Reference proteome</keyword>